<gene>
    <name evidence="8" type="ORF">D0Y65_028144</name>
</gene>
<dbReference type="GO" id="GO:0048766">
    <property type="term" value="P:root hair initiation"/>
    <property type="evidence" value="ECO:0007669"/>
    <property type="project" value="UniProtKB-ARBA"/>
</dbReference>
<evidence type="ECO:0000256" key="1">
    <source>
        <dbReference type="ARBA" id="ARBA00004123"/>
    </source>
</evidence>
<keyword evidence="9" id="KW-1185">Reference proteome</keyword>
<comment type="caution">
    <text evidence="8">The sequence shown here is derived from an EMBL/GenBank/DDBJ whole genome shotgun (WGS) entry which is preliminary data.</text>
</comment>
<evidence type="ECO:0000256" key="2">
    <source>
        <dbReference type="ARBA" id="ARBA00023015"/>
    </source>
</evidence>
<dbReference type="GO" id="GO:0005634">
    <property type="term" value="C:nucleus"/>
    <property type="evidence" value="ECO:0007669"/>
    <property type="project" value="UniProtKB-SubCell"/>
</dbReference>
<keyword evidence="5" id="KW-0539">Nucleus</keyword>
<feature type="compositionally biased region" description="Polar residues" evidence="6">
    <location>
        <begin position="262"/>
        <end position="271"/>
    </location>
</feature>
<evidence type="ECO:0000256" key="3">
    <source>
        <dbReference type="ARBA" id="ARBA00023125"/>
    </source>
</evidence>
<evidence type="ECO:0000256" key="4">
    <source>
        <dbReference type="ARBA" id="ARBA00023163"/>
    </source>
</evidence>
<evidence type="ECO:0000313" key="8">
    <source>
        <dbReference type="EMBL" id="RZB89141.1"/>
    </source>
</evidence>
<evidence type="ECO:0000259" key="7">
    <source>
        <dbReference type="PROSITE" id="PS50888"/>
    </source>
</evidence>
<evidence type="ECO:0000256" key="6">
    <source>
        <dbReference type="SAM" id="MobiDB-lite"/>
    </source>
</evidence>
<dbReference type="Proteomes" id="UP000289340">
    <property type="component" value="Chromosome 10"/>
</dbReference>
<dbReference type="GO" id="GO:0000978">
    <property type="term" value="F:RNA polymerase II cis-regulatory region sequence-specific DNA binding"/>
    <property type="evidence" value="ECO:0007669"/>
    <property type="project" value="TreeGrafter"/>
</dbReference>
<dbReference type="InterPro" id="IPR036638">
    <property type="entry name" value="HLH_DNA-bd_sf"/>
</dbReference>
<dbReference type="Pfam" id="PF00010">
    <property type="entry name" value="HLH"/>
    <property type="match status" value="1"/>
</dbReference>
<dbReference type="PANTHER" id="PTHR16223">
    <property type="entry name" value="TRANSCRIPTION FACTOR BHLH83-RELATED"/>
    <property type="match status" value="1"/>
</dbReference>
<feature type="compositionally biased region" description="Low complexity" evidence="6">
    <location>
        <begin position="243"/>
        <end position="254"/>
    </location>
</feature>
<keyword evidence="4" id="KW-0804">Transcription</keyword>
<dbReference type="InterPro" id="IPR045843">
    <property type="entry name" value="IND-like"/>
</dbReference>
<feature type="compositionally biased region" description="Basic residues" evidence="6">
    <location>
        <begin position="193"/>
        <end position="204"/>
    </location>
</feature>
<proteinExistence type="predicted"/>
<dbReference type="FunFam" id="4.10.280.10:FF:000022">
    <property type="entry name" value="Basic helix-loop-helix transcription factor"/>
    <property type="match status" value="1"/>
</dbReference>
<dbReference type="GO" id="GO:0046983">
    <property type="term" value="F:protein dimerization activity"/>
    <property type="evidence" value="ECO:0007669"/>
    <property type="project" value="InterPro"/>
</dbReference>
<dbReference type="InterPro" id="IPR011598">
    <property type="entry name" value="bHLH_dom"/>
</dbReference>
<name>A0A445ISS2_GLYSO</name>
<dbReference type="SMART" id="SM00353">
    <property type="entry name" value="HLH"/>
    <property type="match status" value="1"/>
</dbReference>
<protein>
    <submittedName>
        <fullName evidence="8">Transcription factor bHLH84</fullName>
    </submittedName>
</protein>
<sequence length="352" mass="38544">MDPVEQISEEWSSLSGFYTAEEANFMSQLLGNCSLPENLCGNFNLGIPSAIWPGHESTIVSVTGINESPYFHANGDNNNNNYLCFSQGSSSTADSSNIFPTTSGNSYTLNDPVANIGYMSTDFANLGPCNVQGSDSQQLNENTHEELGLEVIADKKLQDRQECEVLVSEAAEEDINTNLEKSGKRSRCSMQVRKSKKNVKPVKKPKSDSISNSEEGRSPHLQGCCSENDDSSASQELNGGGSSSLSLEDSTSLKLKGKKSTANRGSATDPQSVYARRRRERINERLKILQNLVPNGTKVDISTMLEEAVQYVKFLQLQIKLLSSDDLWMYSPIAYNGMNIGLDLNITPTKQP</sequence>
<dbReference type="EMBL" id="QZWG01000010">
    <property type="protein sequence ID" value="RZB89141.1"/>
    <property type="molecule type" value="Genomic_DNA"/>
</dbReference>
<dbReference type="PROSITE" id="PS50888">
    <property type="entry name" value="BHLH"/>
    <property type="match status" value="1"/>
</dbReference>
<dbReference type="GO" id="GO:0000981">
    <property type="term" value="F:DNA-binding transcription factor activity, RNA polymerase II-specific"/>
    <property type="evidence" value="ECO:0007669"/>
    <property type="project" value="TreeGrafter"/>
</dbReference>
<evidence type="ECO:0000256" key="5">
    <source>
        <dbReference type="ARBA" id="ARBA00023242"/>
    </source>
</evidence>
<dbReference type="AlphaFoldDB" id="A0A445ISS2"/>
<evidence type="ECO:0000313" key="9">
    <source>
        <dbReference type="Proteomes" id="UP000289340"/>
    </source>
</evidence>
<dbReference type="Gramene" id="XM_028327965.1">
    <property type="protein sequence ID" value="XP_028183766.1"/>
    <property type="gene ID" value="LOC114370573"/>
</dbReference>
<keyword evidence="3" id="KW-0238">DNA-binding</keyword>
<reference evidence="8 9" key="1">
    <citation type="submission" date="2018-09" db="EMBL/GenBank/DDBJ databases">
        <title>A high-quality reference genome of wild soybean provides a powerful tool to mine soybean genomes.</title>
        <authorList>
            <person name="Xie M."/>
            <person name="Chung C.Y.L."/>
            <person name="Li M.-W."/>
            <person name="Wong F.-L."/>
            <person name="Chan T.-F."/>
            <person name="Lam H.-M."/>
        </authorList>
    </citation>
    <scope>NUCLEOTIDE SEQUENCE [LARGE SCALE GENOMIC DNA]</scope>
    <source>
        <strain evidence="9">cv. W05</strain>
        <tissue evidence="8">Hypocotyl of etiolated seedlings</tissue>
    </source>
</reference>
<dbReference type="SMR" id="A0A445ISS2"/>
<comment type="subcellular location">
    <subcellularLocation>
        <location evidence="1">Nucleus</location>
    </subcellularLocation>
</comment>
<feature type="domain" description="BHLH" evidence="7">
    <location>
        <begin position="266"/>
        <end position="315"/>
    </location>
</feature>
<accession>A0A445ISS2</accession>
<keyword evidence="2" id="KW-0805">Transcription regulation</keyword>
<dbReference type="CDD" id="cd11454">
    <property type="entry name" value="bHLH_AtIND_like"/>
    <property type="match status" value="1"/>
</dbReference>
<dbReference type="SUPFAM" id="SSF47459">
    <property type="entry name" value="HLH, helix-loop-helix DNA-binding domain"/>
    <property type="match status" value="1"/>
</dbReference>
<dbReference type="Gene3D" id="4.10.280.10">
    <property type="entry name" value="Helix-loop-helix DNA-binding domain"/>
    <property type="match status" value="1"/>
</dbReference>
<feature type="region of interest" description="Disordered" evidence="6">
    <location>
        <begin position="177"/>
        <end position="277"/>
    </location>
</feature>
<organism evidence="8 9">
    <name type="scientific">Glycine soja</name>
    <name type="common">Wild soybean</name>
    <dbReference type="NCBI Taxonomy" id="3848"/>
    <lineage>
        <taxon>Eukaryota</taxon>
        <taxon>Viridiplantae</taxon>
        <taxon>Streptophyta</taxon>
        <taxon>Embryophyta</taxon>
        <taxon>Tracheophyta</taxon>
        <taxon>Spermatophyta</taxon>
        <taxon>Magnoliopsida</taxon>
        <taxon>eudicotyledons</taxon>
        <taxon>Gunneridae</taxon>
        <taxon>Pentapetalae</taxon>
        <taxon>rosids</taxon>
        <taxon>fabids</taxon>
        <taxon>Fabales</taxon>
        <taxon>Fabaceae</taxon>
        <taxon>Papilionoideae</taxon>
        <taxon>50 kb inversion clade</taxon>
        <taxon>NPAAA clade</taxon>
        <taxon>indigoferoid/millettioid clade</taxon>
        <taxon>Phaseoleae</taxon>
        <taxon>Glycine</taxon>
        <taxon>Glycine subgen. Soja</taxon>
    </lineage>
</organism>
<dbReference type="PANTHER" id="PTHR16223:SF300">
    <property type="entry name" value="TRANSCRIPTION FACTOR BHLH133"/>
    <property type="match status" value="1"/>
</dbReference>